<evidence type="ECO:0000313" key="3">
    <source>
        <dbReference type="Proteomes" id="UP000256964"/>
    </source>
</evidence>
<dbReference type="EMBL" id="KZ857554">
    <property type="protein sequence ID" value="RDX40460.1"/>
    <property type="molecule type" value="Genomic_DNA"/>
</dbReference>
<accession>A0A371CJL5</accession>
<evidence type="ECO:0000256" key="1">
    <source>
        <dbReference type="SAM" id="MobiDB-lite"/>
    </source>
</evidence>
<dbReference type="AlphaFoldDB" id="A0A371CJL5"/>
<name>A0A371CJL5_9APHY</name>
<gene>
    <name evidence="2" type="ORF">OH76DRAFT_1490262</name>
</gene>
<keyword evidence="3" id="KW-1185">Reference proteome</keyword>
<feature type="region of interest" description="Disordered" evidence="1">
    <location>
        <begin position="150"/>
        <end position="170"/>
    </location>
</feature>
<evidence type="ECO:0000313" key="2">
    <source>
        <dbReference type="EMBL" id="RDX40460.1"/>
    </source>
</evidence>
<dbReference type="Proteomes" id="UP000256964">
    <property type="component" value="Unassembled WGS sequence"/>
</dbReference>
<reference evidence="2 3" key="1">
    <citation type="journal article" date="2018" name="Biotechnol. Biofuels">
        <title>Integrative visual omics of the white-rot fungus Polyporus brumalis exposes the biotechnological potential of its oxidative enzymes for delignifying raw plant biomass.</title>
        <authorList>
            <person name="Miyauchi S."/>
            <person name="Rancon A."/>
            <person name="Drula E."/>
            <person name="Hage H."/>
            <person name="Chaduli D."/>
            <person name="Favel A."/>
            <person name="Grisel S."/>
            <person name="Henrissat B."/>
            <person name="Herpoel-Gimbert I."/>
            <person name="Ruiz-Duenas F.J."/>
            <person name="Chevret D."/>
            <person name="Hainaut M."/>
            <person name="Lin J."/>
            <person name="Wang M."/>
            <person name="Pangilinan J."/>
            <person name="Lipzen A."/>
            <person name="Lesage-Meessen L."/>
            <person name="Navarro D."/>
            <person name="Riley R."/>
            <person name="Grigoriev I.V."/>
            <person name="Zhou S."/>
            <person name="Raouche S."/>
            <person name="Rosso M.N."/>
        </authorList>
    </citation>
    <scope>NUCLEOTIDE SEQUENCE [LARGE SCALE GENOMIC DNA]</scope>
    <source>
        <strain evidence="2 3">BRFM 1820</strain>
    </source>
</reference>
<feature type="region of interest" description="Disordered" evidence="1">
    <location>
        <begin position="62"/>
        <end position="81"/>
    </location>
</feature>
<sequence length="170" mass="19460">MPPLYGEESNGFCSLQDIMKKSTDTTLLTWDGSRFDNQERVLSLRSVTLRIHFERTQRHHIRSDSTHYGKKSSSATDLPHTASPARCRYRIRTRSSSPPCLFNFDDGHIRKFLRESLACKVLVHNAGSPIPLSLSRFVVIELGLCHQDEQPTDQSPYSSYTCMGDSQRRR</sequence>
<organism evidence="2 3">
    <name type="scientific">Lentinus brumalis</name>
    <dbReference type="NCBI Taxonomy" id="2498619"/>
    <lineage>
        <taxon>Eukaryota</taxon>
        <taxon>Fungi</taxon>
        <taxon>Dikarya</taxon>
        <taxon>Basidiomycota</taxon>
        <taxon>Agaricomycotina</taxon>
        <taxon>Agaricomycetes</taxon>
        <taxon>Polyporales</taxon>
        <taxon>Polyporaceae</taxon>
        <taxon>Lentinus</taxon>
    </lineage>
</organism>
<feature type="compositionally biased region" description="Polar residues" evidence="1">
    <location>
        <begin position="152"/>
        <end position="161"/>
    </location>
</feature>
<proteinExistence type="predicted"/>
<protein>
    <submittedName>
        <fullName evidence="2">Uncharacterized protein</fullName>
    </submittedName>
</protein>